<dbReference type="AlphaFoldDB" id="A0A485K384"/>
<evidence type="ECO:0000313" key="1">
    <source>
        <dbReference type="EMBL" id="KAF0720036.1"/>
    </source>
</evidence>
<dbReference type="EMBL" id="CAADRA010000035">
    <property type="protein sequence ID" value="VFT77840.1"/>
    <property type="molecule type" value="Genomic_DNA"/>
</dbReference>
<sequence>MHKKDQPDPRRRLLPPEVLVKIACGISHAATLFSFLDALGSSNVRRSLEPLWQLSLTIDRTMLWPILQLSQDLMDSPESRGQVEAVIKFYTNVDVSWAGDMAWLLSLLQPPIAIKWSATPPMPAVRSNDWFAKWVSLPIRDLDLTRWYSCGGSSTLDAYLPRFSALESLTLKSDYTLDTVFALAAQPSSKLVELDIVHANELFLTSSMLESVILWLQTAPIRVFHFRPPIFHPSVDSLLQETYYKALFQCPMKQLRLVSDEWSKVELMCFPLRWKV</sequence>
<evidence type="ECO:0000313" key="2">
    <source>
        <dbReference type="EMBL" id="VFT77840.1"/>
    </source>
</evidence>
<dbReference type="PROSITE" id="PS00626">
    <property type="entry name" value="RCC1_2"/>
    <property type="match status" value="1"/>
</dbReference>
<dbReference type="Proteomes" id="UP000332933">
    <property type="component" value="Unassembled WGS sequence"/>
</dbReference>
<protein>
    <submittedName>
        <fullName evidence="2">Aste57867_615 protein</fullName>
    </submittedName>
</protein>
<dbReference type="OrthoDB" id="60736at2759"/>
<dbReference type="InterPro" id="IPR000408">
    <property type="entry name" value="Reg_chr_condens"/>
</dbReference>
<keyword evidence="3" id="KW-1185">Reference proteome</keyword>
<accession>A0A485K384</accession>
<gene>
    <name evidence="2" type="primary">Aste57867_615</name>
    <name evidence="1" type="ORF">As57867_000614</name>
    <name evidence="2" type="ORF">ASTE57867_615</name>
</gene>
<organism evidence="2 3">
    <name type="scientific">Aphanomyces stellatus</name>
    <dbReference type="NCBI Taxonomy" id="120398"/>
    <lineage>
        <taxon>Eukaryota</taxon>
        <taxon>Sar</taxon>
        <taxon>Stramenopiles</taxon>
        <taxon>Oomycota</taxon>
        <taxon>Saprolegniomycetes</taxon>
        <taxon>Saprolegniales</taxon>
        <taxon>Verrucalvaceae</taxon>
        <taxon>Aphanomyces</taxon>
    </lineage>
</organism>
<evidence type="ECO:0000313" key="3">
    <source>
        <dbReference type="Proteomes" id="UP000332933"/>
    </source>
</evidence>
<dbReference type="EMBL" id="VJMH01000035">
    <property type="protein sequence ID" value="KAF0720036.1"/>
    <property type="molecule type" value="Genomic_DNA"/>
</dbReference>
<reference evidence="1" key="2">
    <citation type="submission" date="2019-06" db="EMBL/GenBank/DDBJ databases">
        <title>Genomics analysis of Aphanomyces spp. identifies a new class of oomycete effector associated with host adaptation.</title>
        <authorList>
            <person name="Gaulin E."/>
        </authorList>
    </citation>
    <scope>NUCLEOTIDE SEQUENCE</scope>
    <source>
        <strain evidence="1">CBS 578.67</strain>
    </source>
</reference>
<reference evidence="2 3" key="1">
    <citation type="submission" date="2019-03" db="EMBL/GenBank/DDBJ databases">
        <authorList>
            <person name="Gaulin E."/>
            <person name="Dumas B."/>
        </authorList>
    </citation>
    <scope>NUCLEOTIDE SEQUENCE [LARGE SCALE GENOMIC DNA]</scope>
    <source>
        <strain evidence="2">CBS 568.67</strain>
    </source>
</reference>
<proteinExistence type="predicted"/>
<name>A0A485K384_9STRA</name>